<reference evidence="9" key="1">
    <citation type="journal article" date="2021" name="PeerJ">
        <title>Extensive microbial diversity within the chicken gut microbiome revealed by metagenomics and culture.</title>
        <authorList>
            <person name="Gilroy R."/>
            <person name="Ravi A."/>
            <person name="Getino M."/>
            <person name="Pursley I."/>
            <person name="Horton D.L."/>
            <person name="Alikhan N.F."/>
            <person name="Baker D."/>
            <person name="Gharbi K."/>
            <person name="Hall N."/>
            <person name="Watson M."/>
            <person name="Adriaenssens E.M."/>
            <person name="Foster-Nyarko E."/>
            <person name="Jarju S."/>
            <person name="Secka A."/>
            <person name="Antonio M."/>
            <person name="Oren A."/>
            <person name="Chaudhuri R.R."/>
            <person name="La Ragione R."/>
            <person name="Hildebrand F."/>
            <person name="Pallen M.J."/>
        </authorList>
    </citation>
    <scope>NUCLEOTIDE SEQUENCE</scope>
    <source>
        <strain evidence="9">ChiSjej3B21-8574</strain>
    </source>
</reference>
<evidence type="ECO:0000256" key="3">
    <source>
        <dbReference type="ARBA" id="ARBA00023027"/>
    </source>
</evidence>
<dbReference type="PROSITE" id="PS00070">
    <property type="entry name" value="ALDEHYDE_DEHYDR_CYS"/>
    <property type="match status" value="1"/>
</dbReference>
<dbReference type="PANTHER" id="PTHR43570">
    <property type="entry name" value="ALDEHYDE DEHYDROGENASE"/>
    <property type="match status" value="1"/>
</dbReference>
<dbReference type="FunFam" id="3.40.309.10:FF:000003">
    <property type="entry name" value="Aldehyde dehydrogenase"/>
    <property type="match status" value="1"/>
</dbReference>
<dbReference type="Gene3D" id="3.40.309.10">
    <property type="entry name" value="Aldehyde Dehydrogenase, Chain A, domain 2"/>
    <property type="match status" value="1"/>
</dbReference>
<dbReference type="PROSITE" id="PS00687">
    <property type="entry name" value="ALDEHYDE_DEHYDR_GLU"/>
    <property type="match status" value="1"/>
</dbReference>
<organism evidence="9 10">
    <name type="scientific">Candidatus Anaerostipes avistercoris</name>
    <dbReference type="NCBI Taxonomy" id="2838462"/>
    <lineage>
        <taxon>Bacteria</taxon>
        <taxon>Bacillati</taxon>
        <taxon>Bacillota</taxon>
        <taxon>Clostridia</taxon>
        <taxon>Lachnospirales</taxon>
        <taxon>Lachnospiraceae</taxon>
        <taxon>Anaerostipes</taxon>
    </lineage>
</organism>
<proteinExistence type="inferred from homology"/>
<evidence type="ECO:0000256" key="2">
    <source>
        <dbReference type="ARBA" id="ARBA00023002"/>
    </source>
</evidence>
<sequence>MNDMTEILKNQRQFYNTGKTRSFAFRMKALTRLEQAVSGYEIQIKQALKQDLNKSPVESYMTEIGMILEEISYLKRHLKKWMEPKKIRAPLAQFPSKCFQITEPYGIVLITAPWNFPFLLSLQPLAGAIAAGNCCVIKPSEYAPESARVLRKILRAVFPPKYVCVIPGGKETSQKLLDETFDYIFFTGSVPVGRIVMQKAAAHLTPVTLELGGKSPCVVEKSANIKMAAKRIVFGKLLNAGQVCVAPDYILMDKTVEKELIMYLKYWIRVMYGENPVTHPDYPSIVSRRHYKRLMEMINQGEIVFGGYGDEKTRKIAPTILRNPDLKAPLMEEEIFGPLLPVLSYETLEDAKAFIAKRPKPLALYLFTRDRQSERNIMDGLSYGGGCVNDTIMQLASSSMGFGGVGESGMGSYHGKDSFETFSHRKSILKKSDRIDLPVRYMPYDAVKEKMIRLFLCSHK</sequence>
<dbReference type="InterPro" id="IPR029510">
    <property type="entry name" value="Ald_DH_CS_GLU"/>
</dbReference>
<evidence type="ECO:0000256" key="6">
    <source>
        <dbReference type="PROSITE-ProRule" id="PRU10007"/>
    </source>
</evidence>
<evidence type="ECO:0000313" key="9">
    <source>
        <dbReference type="EMBL" id="HJC51571.1"/>
    </source>
</evidence>
<dbReference type="GO" id="GO:0006081">
    <property type="term" value="P:aldehyde metabolic process"/>
    <property type="evidence" value="ECO:0007669"/>
    <property type="project" value="InterPro"/>
</dbReference>
<dbReference type="SUPFAM" id="SSF53720">
    <property type="entry name" value="ALDH-like"/>
    <property type="match status" value="1"/>
</dbReference>
<dbReference type="EMBL" id="DWWD01000048">
    <property type="protein sequence ID" value="HJC51571.1"/>
    <property type="molecule type" value="Genomic_DNA"/>
</dbReference>
<name>A0A9D2TAR4_9FIRM</name>
<dbReference type="Gene3D" id="3.40.605.10">
    <property type="entry name" value="Aldehyde Dehydrogenase, Chain A, domain 1"/>
    <property type="match status" value="1"/>
</dbReference>
<dbReference type="GO" id="GO:0005737">
    <property type="term" value="C:cytoplasm"/>
    <property type="evidence" value="ECO:0007669"/>
    <property type="project" value="TreeGrafter"/>
</dbReference>
<dbReference type="InterPro" id="IPR016162">
    <property type="entry name" value="Ald_DH_N"/>
</dbReference>
<evidence type="ECO:0000256" key="5">
    <source>
        <dbReference type="PIRSR" id="PIRSR036492-1"/>
    </source>
</evidence>
<dbReference type="InterPro" id="IPR016160">
    <property type="entry name" value="Ald_DH_CS_CYS"/>
</dbReference>
<dbReference type="InterPro" id="IPR012394">
    <property type="entry name" value="Aldehyde_DH_NAD(P)"/>
</dbReference>
<protein>
    <recommendedName>
        <fullName evidence="4">Aldehyde dehydrogenase</fullName>
    </recommendedName>
</protein>
<evidence type="ECO:0000256" key="4">
    <source>
        <dbReference type="PIRNR" id="PIRNR036492"/>
    </source>
</evidence>
<evidence type="ECO:0000313" key="10">
    <source>
        <dbReference type="Proteomes" id="UP000823904"/>
    </source>
</evidence>
<keyword evidence="3" id="KW-0520">NAD</keyword>
<comment type="similarity">
    <text evidence="1 4 7">Belongs to the aldehyde dehydrogenase family.</text>
</comment>
<accession>A0A9D2TAR4</accession>
<feature type="active site" evidence="5 6">
    <location>
        <position position="210"/>
    </location>
</feature>
<feature type="domain" description="Aldehyde dehydrogenase" evidence="8">
    <location>
        <begin position="11"/>
        <end position="428"/>
    </location>
</feature>
<comment type="caution">
    <text evidence="9">The sequence shown here is derived from an EMBL/GenBank/DDBJ whole genome shotgun (WGS) entry which is preliminary data.</text>
</comment>
<feature type="active site" evidence="5">
    <location>
        <position position="244"/>
    </location>
</feature>
<dbReference type="InterPro" id="IPR015590">
    <property type="entry name" value="Aldehyde_DH_dom"/>
</dbReference>
<evidence type="ECO:0000256" key="7">
    <source>
        <dbReference type="RuleBase" id="RU003345"/>
    </source>
</evidence>
<dbReference type="Pfam" id="PF00171">
    <property type="entry name" value="Aldedh"/>
    <property type="match status" value="1"/>
</dbReference>
<dbReference type="Proteomes" id="UP000823904">
    <property type="component" value="Unassembled WGS sequence"/>
</dbReference>
<dbReference type="InterPro" id="IPR016161">
    <property type="entry name" value="Ald_DH/histidinol_DH"/>
</dbReference>
<dbReference type="PIRSF" id="PIRSF036492">
    <property type="entry name" value="ALDH"/>
    <property type="match status" value="1"/>
</dbReference>
<dbReference type="CDD" id="cd07136">
    <property type="entry name" value="ALDH_YwdH-P39616"/>
    <property type="match status" value="1"/>
</dbReference>
<evidence type="ECO:0000259" key="8">
    <source>
        <dbReference type="Pfam" id="PF00171"/>
    </source>
</evidence>
<dbReference type="FunFam" id="3.40.605.10:FF:000004">
    <property type="entry name" value="Aldehyde dehydrogenase"/>
    <property type="match status" value="1"/>
</dbReference>
<dbReference type="InterPro" id="IPR016163">
    <property type="entry name" value="Ald_DH_C"/>
</dbReference>
<dbReference type="PANTHER" id="PTHR43570:SF16">
    <property type="entry name" value="ALDEHYDE DEHYDROGENASE TYPE III, ISOFORM Q"/>
    <property type="match status" value="1"/>
</dbReference>
<reference evidence="9" key="2">
    <citation type="submission" date="2021-04" db="EMBL/GenBank/DDBJ databases">
        <authorList>
            <person name="Gilroy R."/>
        </authorList>
    </citation>
    <scope>NUCLEOTIDE SEQUENCE</scope>
    <source>
        <strain evidence="9">ChiSjej3B21-8574</strain>
    </source>
</reference>
<gene>
    <name evidence="9" type="ORF">H9754_13535</name>
</gene>
<evidence type="ECO:0000256" key="1">
    <source>
        <dbReference type="ARBA" id="ARBA00009986"/>
    </source>
</evidence>
<dbReference type="GO" id="GO:0004029">
    <property type="term" value="F:aldehyde dehydrogenase (NAD+) activity"/>
    <property type="evidence" value="ECO:0007669"/>
    <property type="project" value="TreeGrafter"/>
</dbReference>
<keyword evidence="2 4" id="KW-0560">Oxidoreductase</keyword>
<dbReference type="AlphaFoldDB" id="A0A9D2TAR4"/>